<dbReference type="Gene3D" id="3.30.565.10">
    <property type="entry name" value="Histidine kinase-like ATPase, C-terminal domain"/>
    <property type="match status" value="1"/>
</dbReference>
<feature type="transmembrane region" description="Helical" evidence="1">
    <location>
        <begin position="60"/>
        <end position="82"/>
    </location>
</feature>
<feature type="transmembrane region" description="Helical" evidence="1">
    <location>
        <begin position="102"/>
        <end position="121"/>
    </location>
</feature>
<dbReference type="EMBL" id="AP017928">
    <property type="protein sequence ID" value="BBA37176.1"/>
    <property type="molecule type" value="Genomic_DNA"/>
</dbReference>
<feature type="transmembrane region" description="Helical" evidence="1">
    <location>
        <begin position="29"/>
        <end position="48"/>
    </location>
</feature>
<dbReference type="RefSeq" id="WP_170161260.1">
    <property type="nucleotide sequence ID" value="NZ_AP017928.1"/>
</dbReference>
<dbReference type="PANTHER" id="PTHR34220:SF7">
    <property type="entry name" value="SENSOR HISTIDINE KINASE YPDA"/>
    <property type="match status" value="1"/>
</dbReference>
<keyword evidence="1" id="KW-0812">Transmembrane</keyword>
<evidence type="ECO:0000313" key="3">
    <source>
        <dbReference type="EMBL" id="BBA37176.1"/>
    </source>
</evidence>
<accession>A0A250L077</accession>
<evidence type="ECO:0000259" key="2">
    <source>
        <dbReference type="Pfam" id="PF06580"/>
    </source>
</evidence>
<dbReference type="GO" id="GO:0000155">
    <property type="term" value="F:phosphorelay sensor kinase activity"/>
    <property type="evidence" value="ECO:0007669"/>
    <property type="project" value="InterPro"/>
</dbReference>
<dbReference type="GO" id="GO:0016020">
    <property type="term" value="C:membrane"/>
    <property type="evidence" value="ECO:0007669"/>
    <property type="project" value="InterPro"/>
</dbReference>
<dbReference type="InterPro" id="IPR036890">
    <property type="entry name" value="HATPase_C_sf"/>
</dbReference>
<dbReference type="AlphaFoldDB" id="A0A250L077"/>
<organism evidence="3 4">
    <name type="scientific">Methylocaldum marinum</name>
    <dbReference type="NCBI Taxonomy" id="1432792"/>
    <lineage>
        <taxon>Bacteria</taxon>
        <taxon>Pseudomonadati</taxon>
        <taxon>Pseudomonadota</taxon>
        <taxon>Gammaproteobacteria</taxon>
        <taxon>Methylococcales</taxon>
        <taxon>Methylococcaceae</taxon>
        <taxon>Methylocaldum</taxon>
    </lineage>
</organism>
<dbReference type="PANTHER" id="PTHR34220">
    <property type="entry name" value="SENSOR HISTIDINE KINASE YPDA"/>
    <property type="match status" value="1"/>
</dbReference>
<dbReference type="InterPro" id="IPR050640">
    <property type="entry name" value="Bact_2-comp_sensor_kinase"/>
</dbReference>
<sequence length="335" mass="37687">MTLVVSSELLAFVLTLADSSPEYGFWSDLGLRSLFIVWIALSSGFLLCGIRPWLVRLDAFWSGIATFSVIQAATLLMTWLTRDGPLNPGLAVSSRTIDGIEYLKALGVSGLVTAAWLRYLYIQSRWRQQIRAEGEARLDALQARMRPHFLFNSLNTIASLTRNDPKMAEELLLDLAELFRAVLRKEAKWVTLKDEVGLTCQYLNIERQRLGERLRVTWLLKNAPEDALIPPLSIQPLVENAIYHGIEPSQSGGAIEIGGQLAKHQLVLTVKNTLPQVDARRSRRGTRVALANLGARLEACFPGEARLLTSVVDNCYQVRMVFPYRPKHHENPDRR</sequence>
<dbReference type="InterPro" id="IPR010559">
    <property type="entry name" value="Sig_transdc_His_kin_internal"/>
</dbReference>
<keyword evidence="4" id="KW-1185">Reference proteome</keyword>
<dbReference type="KEGG" id="mmai:sS8_5254"/>
<reference evidence="3 4" key="1">
    <citation type="submission" date="2016-12" db="EMBL/GenBank/DDBJ databases">
        <title>Genome sequencing of Methylocaldum marinum.</title>
        <authorList>
            <person name="Takeuchi M."/>
            <person name="Kamagata Y."/>
            <person name="Hiraoka S."/>
            <person name="Oshima K."/>
            <person name="Hattori M."/>
            <person name="Iwasaki W."/>
        </authorList>
    </citation>
    <scope>NUCLEOTIDE SEQUENCE [LARGE SCALE GENOMIC DNA]</scope>
    <source>
        <strain evidence="3 4">S8</strain>
    </source>
</reference>
<keyword evidence="1" id="KW-1133">Transmembrane helix</keyword>
<feature type="domain" description="Signal transduction histidine kinase internal region" evidence="2">
    <location>
        <begin position="136"/>
        <end position="214"/>
    </location>
</feature>
<name>A0A250L077_9GAMM</name>
<evidence type="ECO:0000256" key="1">
    <source>
        <dbReference type="SAM" id="Phobius"/>
    </source>
</evidence>
<evidence type="ECO:0000313" key="4">
    <source>
        <dbReference type="Proteomes" id="UP000266313"/>
    </source>
</evidence>
<dbReference type="Pfam" id="PF06580">
    <property type="entry name" value="His_kinase"/>
    <property type="match status" value="1"/>
</dbReference>
<proteinExistence type="predicted"/>
<keyword evidence="1" id="KW-0472">Membrane</keyword>
<dbReference type="SUPFAM" id="SSF55874">
    <property type="entry name" value="ATPase domain of HSP90 chaperone/DNA topoisomerase II/histidine kinase"/>
    <property type="match status" value="1"/>
</dbReference>
<gene>
    <name evidence="3" type="ORF">sS8_5254</name>
</gene>
<dbReference type="Proteomes" id="UP000266313">
    <property type="component" value="Chromosome"/>
</dbReference>
<protein>
    <submittedName>
        <fullName evidence="3">Putative signal transduction protein with a C-terminal ATPase domain</fullName>
    </submittedName>
</protein>